<dbReference type="Pfam" id="PF03466">
    <property type="entry name" value="LysR_substrate"/>
    <property type="match status" value="1"/>
</dbReference>
<dbReference type="PRINTS" id="PR00039">
    <property type="entry name" value="HTHLYSR"/>
</dbReference>
<dbReference type="Gene3D" id="3.40.190.290">
    <property type="match status" value="1"/>
</dbReference>
<dbReference type="InterPro" id="IPR000847">
    <property type="entry name" value="LysR_HTH_N"/>
</dbReference>
<dbReference type="SUPFAM" id="SSF46785">
    <property type="entry name" value="Winged helix' DNA-binding domain"/>
    <property type="match status" value="1"/>
</dbReference>
<reference evidence="6 7" key="1">
    <citation type="submission" date="2015-09" db="EMBL/GenBank/DDBJ databases">
        <authorList>
            <consortium name="Pathogen Informatics"/>
        </authorList>
    </citation>
    <scope>NUCLEOTIDE SEQUENCE [LARGE SCALE GENOMIC DNA]</scope>
    <source>
        <strain evidence="6 7">2789STDY5608828</strain>
    </source>
</reference>
<dbReference type="OrthoDB" id="1684752at2"/>
<dbReference type="InterPro" id="IPR005119">
    <property type="entry name" value="LysR_subst-bd"/>
</dbReference>
<gene>
    <name evidence="6" type="primary">cmpR_2</name>
    <name evidence="6" type="ORF">ERS852385_01676</name>
</gene>
<evidence type="ECO:0000313" key="7">
    <source>
        <dbReference type="Proteomes" id="UP000095546"/>
    </source>
</evidence>
<keyword evidence="7" id="KW-1185">Reference proteome</keyword>
<dbReference type="STRING" id="187979.ERS852385_01676"/>
<dbReference type="AlphaFoldDB" id="A0A174ARQ4"/>
<name>A0A174ARQ4_9FIRM</name>
<feature type="domain" description="HTH lysR-type" evidence="5">
    <location>
        <begin position="1"/>
        <end position="58"/>
    </location>
</feature>
<dbReference type="GO" id="GO:0003700">
    <property type="term" value="F:DNA-binding transcription factor activity"/>
    <property type="evidence" value="ECO:0007669"/>
    <property type="project" value="InterPro"/>
</dbReference>
<dbReference type="Gene3D" id="1.10.10.10">
    <property type="entry name" value="Winged helix-like DNA-binding domain superfamily/Winged helix DNA-binding domain"/>
    <property type="match status" value="1"/>
</dbReference>
<evidence type="ECO:0000313" key="6">
    <source>
        <dbReference type="EMBL" id="CUN91302.1"/>
    </source>
</evidence>
<dbReference type="GO" id="GO:0000976">
    <property type="term" value="F:transcription cis-regulatory region binding"/>
    <property type="evidence" value="ECO:0007669"/>
    <property type="project" value="TreeGrafter"/>
</dbReference>
<dbReference type="FunFam" id="1.10.10.10:FF:000001">
    <property type="entry name" value="LysR family transcriptional regulator"/>
    <property type="match status" value="1"/>
</dbReference>
<keyword evidence="2" id="KW-0805">Transcription regulation</keyword>
<comment type="similarity">
    <text evidence="1">Belongs to the LysR transcriptional regulatory family.</text>
</comment>
<keyword evidence="4" id="KW-0804">Transcription</keyword>
<evidence type="ECO:0000256" key="4">
    <source>
        <dbReference type="ARBA" id="ARBA00023163"/>
    </source>
</evidence>
<dbReference type="PANTHER" id="PTHR30126">
    <property type="entry name" value="HTH-TYPE TRANSCRIPTIONAL REGULATOR"/>
    <property type="match status" value="1"/>
</dbReference>
<dbReference type="InterPro" id="IPR036388">
    <property type="entry name" value="WH-like_DNA-bd_sf"/>
</dbReference>
<protein>
    <submittedName>
        <fullName evidence="6">HTH-type transcriptional activator CmpR</fullName>
    </submittedName>
</protein>
<organism evidence="6 7">
    <name type="scientific">Mitsuokella jalaludinii</name>
    <dbReference type="NCBI Taxonomy" id="187979"/>
    <lineage>
        <taxon>Bacteria</taxon>
        <taxon>Bacillati</taxon>
        <taxon>Bacillota</taxon>
        <taxon>Negativicutes</taxon>
        <taxon>Selenomonadales</taxon>
        <taxon>Selenomonadaceae</taxon>
        <taxon>Mitsuokella</taxon>
    </lineage>
</organism>
<evidence type="ECO:0000256" key="1">
    <source>
        <dbReference type="ARBA" id="ARBA00009437"/>
    </source>
</evidence>
<dbReference type="EMBL" id="CYYU01000012">
    <property type="protein sequence ID" value="CUN91302.1"/>
    <property type="molecule type" value="Genomic_DNA"/>
</dbReference>
<keyword evidence="3" id="KW-0238">DNA-binding</keyword>
<dbReference type="CDD" id="cd05466">
    <property type="entry name" value="PBP2_LTTR_substrate"/>
    <property type="match status" value="1"/>
</dbReference>
<accession>A0A174ARQ4</accession>
<sequence>MDLKNVNAFIHVAETNSFTRAAERLEYAQSTITAQIQTLEAELGAELFIRRGKRISLSVAGQMFLPYAYQFQALHQDVHAQFSRDTELSGEYRIGILESISIASYMDRFAQFMREYPKVNLMVTIDTTLHLLQRLRNGELSMVWLIDRPVNAADIRVVHESSVPIVFFCAPSHPFATSSPVPIEQLSEVPWILAEKGTNYRWQLEQDLAARHQYIRARIEIGSTSNIIDFVAKNLGVSLLPSYTLKQAIDAGRIVPFQIKGYDMHMQSQFLVFRKRWIPEAIAKLMSYF</sequence>
<dbReference type="PANTHER" id="PTHR30126:SF40">
    <property type="entry name" value="HTH-TYPE TRANSCRIPTIONAL REGULATOR GLTR"/>
    <property type="match status" value="1"/>
</dbReference>
<dbReference type="Proteomes" id="UP000095546">
    <property type="component" value="Unassembled WGS sequence"/>
</dbReference>
<dbReference type="RefSeq" id="WP_055162158.1">
    <property type="nucleotide sequence ID" value="NZ_CABIWZ010000012.1"/>
</dbReference>
<proteinExistence type="inferred from homology"/>
<dbReference type="InterPro" id="IPR036390">
    <property type="entry name" value="WH_DNA-bd_sf"/>
</dbReference>
<dbReference type="Pfam" id="PF00126">
    <property type="entry name" value="HTH_1"/>
    <property type="match status" value="1"/>
</dbReference>
<evidence type="ECO:0000259" key="5">
    <source>
        <dbReference type="PROSITE" id="PS50931"/>
    </source>
</evidence>
<evidence type="ECO:0000256" key="3">
    <source>
        <dbReference type="ARBA" id="ARBA00023125"/>
    </source>
</evidence>
<evidence type="ECO:0000256" key="2">
    <source>
        <dbReference type="ARBA" id="ARBA00023015"/>
    </source>
</evidence>
<dbReference type="PROSITE" id="PS50931">
    <property type="entry name" value="HTH_LYSR"/>
    <property type="match status" value="1"/>
</dbReference>
<dbReference type="SUPFAM" id="SSF53850">
    <property type="entry name" value="Periplasmic binding protein-like II"/>
    <property type="match status" value="1"/>
</dbReference>